<gene>
    <name evidence="5" type="ORF">P3X46_007976</name>
</gene>
<dbReference type="PROSITE" id="PS51082">
    <property type="entry name" value="WH2"/>
    <property type="match status" value="1"/>
</dbReference>
<dbReference type="Gene3D" id="6.10.280.150">
    <property type="match status" value="2"/>
</dbReference>
<protein>
    <recommendedName>
        <fullName evidence="2">Protein SCAR</fullName>
    </recommendedName>
    <alternativeName>
        <fullName evidence="2">Protein WAVE</fullName>
    </alternativeName>
</protein>
<evidence type="ECO:0000259" key="4">
    <source>
        <dbReference type="PROSITE" id="PS51082"/>
    </source>
</evidence>
<comment type="similarity">
    <text evidence="1 2">Belongs to the SCAR/WAVE family.</text>
</comment>
<feature type="compositionally biased region" description="Polar residues" evidence="3">
    <location>
        <begin position="1060"/>
        <end position="1072"/>
    </location>
</feature>
<comment type="subcellular location">
    <subcellularLocation>
        <location evidence="2">Cytoplasm</location>
        <location evidence="2">Cytoskeleton</location>
    </subcellularLocation>
</comment>
<keyword evidence="2" id="KW-0206">Cytoskeleton</keyword>
<dbReference type="PANTHER" id="PTHR12902:SF1">
    <property type="entry name" value="WISKOTT-ALDRICH SYNDROME PROTEIN FAMILY MEMBER"/>
    <property type="match status" value="1"/>
</dbReference>
<dbReference type="EMBL" id="JARPOI010000005">
    <property type="protein sequence ID" value="KAJ9179626.1"/>
    <property type="molecule type" value="Genomic_DNA"/>
</dbReference>
<evidence type="ECO:0000256" key="2">
    <source>
        <dbReference type="RuleBase" id="RU367034"/>
    </source>
</evidence>
<keyword evidence="6" id="KW-1185">Reference proteome</keyword>
<dbReference type="InterPro" id="IPR003124">
    <property type="entry name" value="WH2_dom"/>
</dbReference>
<evidence type="ECO:0000256" key="3">
    <source>
        <dbReference type="SAM" id="MobiDB-lite"/>
    </source>
</evidence>
<feature type="region of interest" description="Disordered" evidence="3">
    <location>
        <begin position="1047"/>
        <end position="1097"/>
    </location>
</feature>
<accession>A0ABQ9MH12</accession>
<reference evidence="5" key="1">
    <citation type="journal article" date="2023" name="Plant Biotechnol. J.">
        <title>Chromosome-level wild Hevea brasiliensis genome provides new tools for genomic-assisted breeding and valuable loci to elevate rubber yield.</title>
        <authorList>
            <person name="Cheng H."/>
            <person name="Song X."/>
            <person name="Hu Y."/>
            <person name="Wu T."/>
            <person name="Yang Q."/>
            <person name="An Z."/>
            <person name="Feng S."/>
            <person name="Deng Z."/>
            <person name="Wu W."/>
            <person name="Zeng X."/>
            <person name="Tu M."/>
            <person name="Wang X."/>
            <person name="Huang H."/>
        </authorList>
    </citation>
    <scope>NUCLEOTIDE SEQUENCE</scope>
    <source>
        <strain evidence="5">MT/VB/25A 57/8</strain>
    </source>
</reference>
<feature type="compositionally biased region" description="Acidic residues" evidence="3">
    <location>
        <begin position="1331"/>
        <end position="1340"/>
    </location>
</feature>
<comment type="function">
    <text evidence="2">Involved in regulation of actin and microtubule organization. Part of a WAVE complex that activates the Arp2/3 complex.</text>
</comment>
<proteinExistence type="inferred from homology"/>
<comment type="caution">
    <text evidence="5">The sequence shown here is derived from an EMBL/GenBank/DDBJ whole genome shotgun (WGS) entry which is preliminary data.</text>
</comment>
<evidence type="ECO:0000313" key="6">
    <source>
        <dbReference type="Proteomes" id="UP001174677"/>
    </source>
</evidence>
<sequence length="1489" mass="162752">MPLSRYQIRNEYGLADPELYGATDKDDPEALLEGVAMAGLVGVLRQLGDLAEFAAEVFHDLHEEVMATAARGHGLVARVQQLEAEFPLVEKAFLSQTDHSPFFTNAGVDWHPNLRMEQNLTTCGDLPRFVMDSYEECRGPPQLFLLDKFDVAGAGACLKRYTDPSFFKVETTSSGITAVDVQREKKIRKVKKKGSRWRNGETPEVRTSHAKLHQLFLEEHVENGHSDPARLVKLKRRQLNGFPFDLKPGKSYMEKFLGTPSPEHKVVHEVPDNPPRLELMLDNSNGSGLEIVEISIVGHVKKSSQGRESMCSSPIAQEVTGKPYRHELNEEAINREIVNVPDPIAGGEVDESPYVVHKMAIESELTVDQDGKTEASLDGYHSDDLMSEVDNYMDAFTTMESEMETDNEYKSKNEQGFFKVGKRGTDSDANEEHLDVQANFSDSQLFRNFSVSDDGRGSFMKGQSGFLYSDSVSNFAENTPSDSEGVVKMFPLSESCAAVIVDSQLDPPSVHVETQGTPSSELVMVIEKCTEEDTIPNSGEATGSSYLPDSKTLLPPSVPVANSIVIETESNEISSDCKLGVKSPNTDQSGTDLPDFPIVKSDVSSQTVHDNLLAFSSEGCLMREFYYEDPNICVHTSDMPHLEKNDSDGSVKEVLQTDYANGICDANLVERKIDSPHSVISPSMEQFPCSTSPEVDADLGVTRASESSDVVNPVHMNSEVDDVIAGVNSENLLGIIESPEVDSITEQQCSDITVDVSQVEHDSIEVGVTYSEKMSPEETSGADGGEELVGCVSKLGVVGEDSASFEHPANYSDKLILNEHVNLEEVGAFPVSVTVATGANDGVNDASCLYSELVCSSSSNLTDIEGSHIANGGPHQNLDFDEGVFAEYYPESEEQKEVNKMDVGPTDMDSNPHESVSDNHSNLEVLEHVHESVVAYQTQLCSYVSDVSIVKSSALSNQDLESKQHADLGHAVDINEDAVCSPTCYISEVRTIEHLEELPGDQISVESVCAVMDEAKFELLDLQSTPPCRLAETGVASEQSLELQSDQLDGGCWQPDEASPKSSDLQPEQIKTASDIGKKRCLDVSSKQDAPPSQELQMQPAGEELNETMLSSNPFDSVFPSFGVLPENLGEMPPWPPLPPMQWRLGKVQPAPLALLRGWIDNGEGTLAPIQPFTADEKSPIDILSSGREIMQPSNPFLSFNCADIQKPQQSYAELVENSLQPSPLSLEMPAVTSNANSQEGSHALEGVHSWKPFLTSPEITNDRPEDGLIASGGTQIGSFQDLLSPLATIEHIPSEHDPVPLHGLETKLLNQVMSESILEAKEPEHSLQNSEEEERDSLDESVSLPTMLDDHRQHDPVTLHGETTWAPSTLALPPIYEVGKPNGSKPPRPRNPLIDAVAAHDKSKLRKVTERVRPQIGPKIDERDSLLQQIRTKSFNLKPTAVTRPSIQGIQGPKTNLKVAAILEKANAIRQAFAGSDEENDSDSWSDS</sequence>
<dbReference type="Proteomes" id="UP001174677">
    <property type="component" value="Chromosome 5"/>
</dbReference>
<organism evidence="5 6">
    <name type="scientific">Hevea brasiliensis</name>
    <name type="common">Para rubber tree</name>
    <name type="synonym">Siphonia brasiliensis</name>
    <dbReference type="NCBI Taxonomy" id="3981"/>
    <lineage>
        <taxon>Eukaryota</taxon>
        <taxon>Viridiplantae</taxon>
        <taxon>Streptophyta</taxon>
        <taxon>Embryophyta</taxon>
        <taxon>Tracheophyta</taxon>
        <taxon>Spermatophyta</taxon>
        <taxon>Magnoliopsida</taxon>
        <taxon>eudicotyledons</taxon>
        <taxon>Gunneridae</taxon>
        <taxon>Pentapetalae</taxon>
        <taxon>rosids</taxon>
        <taxon>fabids</taxon>
        <taxon>Malpighiales</taxon>
        <taxon>Euphorbiaceae</taxon>
        <taxon>Crotonoideae</taxon>
        <taxon>Micrandreae</taxon>
        <taxon>Hevea</taxon>
    </lineage>
</organism>
<feature type="domain" description="WH2" evidence="4">
    <location>
        <begin position="1423"/>
        <end position="1441"/>
    </location>
</feature>
<keyword evidence="2" id="KW-0963">Cytoplasm</keyword>
<dbReference type="PANTHER" id="PTHR12902">
    <property type="entry name" value="WASP-1"/>
    <property type="match status" value="1"/>
</dbReference>
<evidence type="ECO:0000313" key="5">
    <source>
        <dbReference type="EMBL" id="KAJ9179626.1"/>
    </source>
</evidence>
<keyword evidence="2" id="KW-0009">Actin-binding</keyword>
<feature type="region of interest" description="Disordered" evidence="3">
    <location>
        <begin position="1322"/>
        <end position="1342"/>
    </location>
</feature>
<dbReference type="InterPro" id="IPR028288">
    <property type="entry name" value="SCAR/WAVE_fam"/>
</dbReference>
<name>A0ABQ9MH12_HEVBR</name>
<evidence type="ECO:0000256" key="1">
    <source>
        <dbReference type="ARBA" id="ARBA00006993"/>
    </source>
</evidence>
<dbReference type="Gene3D" id="1.20.5.340">
    <property type="match status" value="1"/>
</dbReference>